<sequence length="407" mass="45082">MIIYGLAISSAAAVSLSRYSPSCAALAAFRDPIDEMSHRRRLLNLVIGNKLTGVCSLHHIDLHTPKNNLFYPSTSAAAAAATDLPFSSMTLKKMKRIRPDEQPRLSFQSMPSDSHRRLDCAALSETKTVFLDFHSLVTLPTLHDIKWSTTCLAVSAGDPAGDEDEDVDDDDDKIFVIGTHMYPAGDKEDRFQFQALSHRRKEYSSYSHPAFAYMNPWRCDELPPPPYIHGEGYLKTSIESYGIVGGGLLCISTEGVGTYCFDMASRTWVKAGDWALPFAGKIEHVPELGVLVGFPAGAEEDDQRLGVSPLPWTVSAAVDGRRPKLLEVAGDLLPPEEWKRLVNLGSGKLCAVQFFQKMVYRCWRCEHAEVDRRFAVFTGLEVVRGGGDDDDEDEDDDEPSEQTLYVA</sequence>
<keyword evidence="3" id="KW-1185">Reference proteome</keyword>
<evidence type="ECO:0000256" key="1">
    <source>
        <dbReference type="SAM" id="MobiDB-lite"/>
    </source>
</evidence>
<dbReference type="InterPro" id="IPR012871">
    <property type="entry name" value="DUF1668_ORYSA"/>
</dbReference>
<reference evidence="2" key="1">
    <citation type="submission" date="2020-07" db="EMBL/GenBank/DDBJ databases">
        <title>Genome sequence and genetic diversity analysis of an under-domesticated orphan crop, white fonio (Digitaria exilis).</title>
        <authorList>
            <person name="Bennetzen J.L."/>
            <person name="Chen S."/>
            <person name="Ma X."/>
            <person name="Wang X."/>
            <person name="Yssel A.E.J."/>
            <person name="Chaluvadi S.R."/>
            <person name="Johnson M."/>
            <person name="Gangashetty P."/>
            <person name="Hamidou F."/>
            <person name="Sanogo M.D."/>
            <person name="Zwaenepoel A."/>
            <person name="Wallace J."/>
            <person name="Van De Peer Y."/>
            <person name="Van Deynze A."/>
        </authorList>
    </citation>
    <scope>NUCLEOTIDE SEQUENCE</scope>
    <source>
        <tissue evidence="2">Leaves</tissue>
    </source>
</reference>
<dbReference type="PANTHER" id="PTHR33085:SF129">
    <property type="entry name" value="OS04G0426500 PROTEIN"/>
    <property type="match status" value="1"/>
</dbReference>
<accession>A0A835DT30</accession>
<gene>
    <name evidence="2" type="ORF">HU200_067622</name>
</gene>
<dbReference type="PANTHER" id="PTHR33085">
    <property type="entry name" value="OS12G0113100 PROTEIN-RELATED"/>
    <property type="match status" value="1"/>
</dbReference>
<feature type="compositionally biased region" description="Acidic residues" evidence="1">
    <location>
        <begin position="388"/>
        <end position="400"/>
    </location>
</feature>
<evidence type="ECO:0000313" key="2">
    <source>
        <dbReference type="EMBL" id="KAF8641912.1"/>
    </source>
</evidence>
<dbReference type="EMBL" id="JACEFO010003304">
    <property type="protein sequence ID" value="KAF8641912.1"/>
    <property type="molecule type" value="Genomic_DNA"/>
</dbReference>
<feature type="region of interest" description="Disordered" evidence="1">
    <location>
        <begin position="385"/>
        <end position="407"/>
    </location>
</feature>
<proteinExistence type="predicted"/>
<comment type="caution">
    <text evidence="2">The sequence shown here is derived from an EMBL/GenBank/DDBJ whole genome shotgun (WGS) entry which is preliminary data.</text>
</comment>
<dbReference type="AlphaFoldDB" id="A0A835DT30"/>
<protein>
    <submittedName>
        <fullName evidence="2">Uncharacterized protein</fullName>
    </submittedName>
</protein>
<evidence type="ECO:0000313" key="3">
    <source>
        <dbReference type="Proteomes" id="UP000636709"/>
    </source>
</evidence>
<organism evidence="2 3">
    <name type="scientific">Digitaria exilis</name>
    <dbReference type="NCBI Taxonomy" id="1010633"/>
    <lineage>
        <taxon>Eukaryota</taxon>
        <taxon>Viridiplantae</taxon>
        <taxon>Streptophyta</taxon>
        <taxon>Embryophyta</taxon>
        <taxon>Tracheophyta</taxon>
        <taxon>Spermatophyta</taxon>
        <taxon>Magnoliopsida</taxon>
        <taxon>Liliopsida</taxon>
        <taxon>Poales</taxon>
        <taxon>Poaceae</taxon>
        <taxon>PACMAD clade</taxon>
        <taxon>Panicoideae</taxon>
        <taxon>Panicodae</taxon>
        <taxon>Paniceae</taxon>
        <taxon>Anthephorinae</taxon>
        <taxon>Digitaria</taxon>
    </lineage>
</organism>
<dbReference type="OrthoDB" id="716474at2759"/>
<name>A0A835DT30_9POAL</name>
<dbReference type="Proteomes" id="UP000636709">
    <property type="component" value="Unassembled WGS sequence"/>
</dbReference>
<dbReference type="Pfam" id="PF07893">
    <property type="entry name" value="DUF1668"/>
    <property type="match status" value="1"/>
</dbReference>